<comment type="similarity">
    <text evidence="3 10">Belongs to the class-II pyridoxal-phosphate-dependent aminotransferase family. BioF subfamily.</text>
</comment>
<dbReference type="GO" id="GO:0008710">
    <property type="term" value="F:8-amino-7-oxononanoate synthase activity"/>
    <property type="evidence" value="ECO:0007669"/>
    <property type="project" value="UniProtKB-EC"/>
</dbReference>
<protein>
    <recommendedName>
        <fullName evidence="10">8-amino-7-ketopelargonate synthase</fullName>
        <ecNumber evidence="10">2.3.1.47</ecNumber>
    </recommendedName>
</protein>
<dbReference type="PROSITE" id="PS00599">
    <property type="entry name" value="AA_TRANSFER_CLASS_2"/>
    <property type="match status" value="1"/>
</dbReference>
<evidence type="ECO:0000259" key="11">
    <source>
        <dbReference type="Pfam" id="PF00155"/>
    </source>
</evidence>
<dbReference type="FunFam" id="3.40.640.10:FF:000006">
    <property type="entry name" value="5-aminolevulinate synthase, mitochondrial"/>
    <property type="match status" value="1"/>
</dbReference>
<evidence type="ECO:0000256" key="7">
    <source>
        <dbReference type="ARBA" id="ARBA00022898"/>
    </source>
</evidence>
<reference evidence="12" key="1">
    <citation type="submission" date="2023-03" db="EMBL/GenBank/DDBJ databases">
        <authorList>
            <person name="Steffen K."/>
            <person name="Cardenas P."/>
        </authorList>
    </citation>
    <scope>NUCLEOTIDE SEQUENCE</scope>
</reference>
<sequence length="390" mass="41112">MTYNYDWLDTECATLEQAGLLRHLRTVRSAPTGTINLDGRDVVLLGSNNYLGLSTHPKVIAAAVEATRSFGTGASGSRLISGNSELYTALETNLAEAKETEAALVFSSGYAANTSVIPVLAGEGDVILSDALNHASIIDGCRLSRATKQVYRHCDVEHLSALLSESAAFRRRLIVTDGVFSMDGDIAPLPDICEVAAQHDAMVLVDDAHGFGVLGKDGSGTVAHFGLEGRGIVQMGTLSKAVGALGGYIAGSHALIELLVNRARGFIFTTGLPPATLAAANAALDLMRSAPELRQRLFSHAKRLKTALIDLGYTLLPSETQILPVVLGNPQRATSVAEALLAEGVFAPAIRPPAVPTGTSRLRLTVMATHTEAEMQQAIAGFAAVFPKFR</sequence>
<keyword evidence="5 10" id="KW-0808">Transferase</keyword>
<dbReference type="Gene3D" id="3.90.1150.10">
    <property type="entry name" value="Aspartate Aminotransferase, domain 1"/>
    <property type="match status" value="1"/>
</dbReference>
<evidence type="ECO:0000256" key="6">
    <source>
        <dbReference type="ARBA" id="ARBA00022756"/>
    </source>
</evidence>
<dbReference type="SUPFAM" id="SSF53383">
    <property type="entry name" value="PLP-dependent transferases"/>
    <property type="match status" value="1"/>
</dbReference>
<organism evidence="12 13">
    <name type="scientific">Geodia barretti</name>
    <name type="common">Barrett's horny sponge</name>
    <dbReference type="NCBI Taxonomy" id="519541"/>
    <lineage>
        <taxon>Eukaryota</taxon>
        <taxon>Metazoa</taxon>
        <taxon>Porifera</taxon>
        <taxon>Demospongiae</taxon>
        <taxon>Heteroscleromorpha</taxon>
        <taxon>Tetractinellida</taxon>
        <taxon>Astrophorina</taxon>
        <taxon>Geodiidae</taxon>
        <taxon>Geodia</taxon>
    </lineage>
</organism>
<proteinExistence type="inferred from homology"/>
<comment type="cofactor">
    <cofactor evidence="1 10">
        <name>pyridoxal 5'-phosphate</name>
        <dbReference type="ChEBI" id="CHEBI:597326"/>
    </cofactor>
</comment>
<keyword evidence="13" id="KW-1185">Reference proteome</keyword>
<comment type="subunit">
    <text evidence="4 10">Homodimer.</text>
</comment>
<dbReference type="InterPro" id="IPR015421">
    <property type="entry name" value="PyrdxlP-dep_Trfase_major"/>
</dbReference>
<comment type="caution">
    <text evidence="12">The sequence shown here is derived from an EMBL/GenBank/DDBJ whole genome shotgun (WGS) entry which is preliminary data.</text>
</comment>
<name>A0AA35S1X1_GEOBA</name>
<dbReference type="Gene3D" id="3.40.640.10">
    <property type="entry name" value="Type I PLP-dependent aspartate aminotransferase-like (Major domain)"/>
    <property type="match status" value="1"/>
</dbReference>
<dbReference type="InterPro" id="IPR001917">
    <property type="entry name" value="Aminotrans_II_pyridoxalP_BS"/>
</dbReference>
<evidence type="ECO:0000256" key="5">
    <source>
        <dbReference type="ARBA" id="ARBA00022679"/>
    </source>
</evidence>
<gene>
    <name evidence="12" type="ORF">GBAR_LOCUS12913</name>
</gene>
<dbReference type="PANTHER" id="PTHR13693:SF100">
    <property type="entry name" value="8-AMINO-7-OXONONANOATE SYNTHASE"/>
    <property type="match status" value="1"/>
</dbReference>
<evidence type="ECO:0000256" key="4">
    <source>
        <dbReference type="ARBA" id="ARBA00011738"/>
    </source>
</evidence>
<keyword evidence="6" id="KW-0093">Biotin biosynthesis</keyword>
<feature type="domain" description="Aminotransferase class I/classII large" evidence="11">
    <location>
        <begin position="41"/>
        <end position="380"/>
    </location>
</feature>
<evidence type="ECO:0000256" key="10">
    <source>
        <dbReference type="RuleBase" id="RU003693"/>
    </source>
</evidence>
<dbReference type="GO" id="GO:0030170">
    <property type="term" value="F:pyridoxal phosphate binding"/>
    <property type="evidence" value="ECO:0007669"/>
    <property type="project" value="InterPro"/>
</dbReference>
<keyword evidence="8" id="KW-0012">Acyltransferase</keyword>
<evidence type="ECO:0000256" key="2">
    <source>
        <dbReference type="ARBA" id="ARBA00004746"/>
    </source>
</evidence>
<dbReference type="InterPro" id="IPR004839">
    <property type="entry name" value="Aminotransferase_I/II_large"/>
</dbReference>
<comment type="function">
    <text evidence="10">Catalyzes the decarboxylative condensation of pimeloyl-[acyl-carrier protein] and L-alanine to produce 8-amino-7-oxononanoate (AON), [acyl-carrier protein], and carbon dioxide.</text>
</comment>
<dbReference type="EMBL" id="CASHTH010001921">
    <property type="protein sequence ID" value="CAI8021920.1"/>
    <property type="molecule type" value="Genomic_DNA"/>
</dbReference>
<evidence type="ECO:0000256" key="1">
    <source>
        <dbReference type="ARBA" id="ARBA00001933"/>
    </source>
</evidence>
<dbReference type="InterPro" id="IPR004723">
    <property type="entry name" value="AONS_Archaea/Proteobacteria"/>
</dbReference>
<dbReference type="CDD" id="cd06454">
    <property type="entry name" value="KBL_like"/>
    <property type="match status" value="1"/>
</dbReference>
<comment type="catalytic activity">
    <reaction evidence="9 10">
        <text>6-carboxyhexanoyl-[ACP] + L-alanine + H(+) = (8S)-8-amino-7-oxononanoate + holo-[ACP] + CO2</text>
        <dbReference type="Rhea" id="RHEA:42288"/>
        <dbReference type="Rhea" id="RHEA-COMP:9685"/>
        <dbReference type="Rhea" id="RHEA-COMP:9955"/>
        <dbReference type="ChEBI" id="CHEBI:15378"/>
        <dbReference type="ChEBI" id="CHEBI:16526"/>
        <dbReference type="ChEBI" id="CHEBI:57972"/>
        <dbReference type="ChEBI" id="CHEBI:64479"/>
        <dbReference type="ChEBI" id="CHEBI:78846"/>
        <dbReference type="ChEBI" id="CHEBI:149468"/>
        <dbReference type="EC" id="2.3.1.47"/>
    </reaction>
</comment>
<dbReference type="Proteomes" id="UP001174909">
    <property type="component" value="Unassembled WGS sequence"/>
</dbReference>
<evidence type="ECO:0000256" key="9">
    <source>
        <dbReference type="ARBA" id="ARBA00047715"/>
    </source>
</evidence>
<dbReference type="InterPro" id="IPR050087">
    <property type="entry name" value="AON_synthase_class-II"/>
</dbReference>
<dbReference type="EC" id="2.3.1.47" evidence="10"/>
<dbReference type="PANTHER" id="PTHR13693">
    <property type="entry name" value="CLASS II AMINOTRANSFERASE/8-AMINO-7-OXONONANOATE SYNTHASE"/>
    <property type="match status" value="1"/>
</dbReference>
<evidence type="ECO:0000313" key="13">
    <source>
        <dbReference type="Proteomes" id="UP001174909"/>
    </source>
</evidence>
<evidence type="ECO:0000256" key="3">
    <source>
        <dbReference type="ARBA" id="ARBA00010008"/>
    </source>
</evidence>
<keyword evidence="7 10" id="KW-0663">Pyridoxal phosphate</keyword>
<dbReference type="InterPro" id="IPR015422">
    <property type="entry name" value="PyrdxlP-dep_Trfase_small"/>
</dbReference>
<dbReference type="GO" id="GO:0009102">
    <property type="term" value="P:biotin biosynthetic process"/>
    <property type="evidence" value="ECO:0007669"/>
    <property type="project" value="UniProtKB-KW"/>
</dbReference>
<evidence type="ECO:0000256" key="8">
    <source>
        <dbReference type="ARBA" id="ARBA00023315"/>
    </source>
</evidence>
<accession>A0AA35S1X1</accession>
<comment type="pathway">
    <text evidence="2 10">Cofactor biosynthesis; biotin biosynthesis.</text>
</comment>
<evidence type="ECO:0000313" key="12">
    <source>
        <dbReference type="EMBL" id="CAI8021920.1"/>
    </source>
</evidence>
<dbReference type="AlphaFoldDB" id="A0AA35S1X1"/>
<dbReference type="Pfam" id="PF00155">
    <property type="entry name" value="Aminotran_1_2"/>
    <property type="match status" value="1"/>
</dbReference>
<dbReference type="InterPro" id="IPR015424">
    <property type="entry name" value="PyrdxlP-dep_Trfase"/>
</dbReference>
<dbReference type="NCBIfam" id="TIGR00858">
    <property type="entry name" value="bioF"/>
    <property type="match status" value="1"/>
</dbReference>